<reference evidence="10" key="1">
    <citation type="submission" date="2021-03" db="EMBL/GenBank/DDBJ databases">
        <authorList>
            <person name="Tagirdzhanova G."/>
        </authorList>
    </citation>
    <scope>NUCLEOTIDE SEQUENCE</scope>
</reference>
<dbReference type="EMBL" id="CAJPDS010000003">
    <property type="protein sequence ID" value="CAF9905118.1"/>
    <property type="molecule type" value="Genomic_DNA"/>
</dbReference>
<dbReference type="InterPro" id="IPR020846">
    <property type="entry name" value="MFS_dom"/>
</dbReference>
<feature type="transmembrane region" description="Helical" evidence="8">
    <location>
        <begin position="96"/>
        <end position="114"/>
    </location>
</feature>
<feature type="transmembrane region" description="Helical" evidence="8">
    <location>
        <begin position="235"/>
        <end position="252"/>
    </location>
</feature>
<dbReference type="AlphaFoldDB" id="A0A8H3EH11"/>
<evidence type="ECO:0000313" key="11">
    <source>
        <dbReference type="Proteomes" id="UP000664521"/>
    </source>
</evidence>
<dbReference type="InterPro" id="IPR011701">
    <property type="entry name" value="MFS"/>
</dbReference>
<dbReference type="FunFam" id="1.20.1250.20:FF:000429">
    <property type="entry name" value="MFS drug efflux transporter, putative"/>
    <property type="match status" value="1"/>
</dbReference>
<feature type="compositionally biased region" description="Polar residues" evidence="7">
    <location>
        <begin position="25"/>
        <end position="38"/>
    </location>
</feature>
<evidence type="ECO:0000256" key="3">
    <source>
        <dbReference type="ARBA" id="ARBA00022448"/>
    </source>
</evidence>
<feature type="transmembrane region" description="Helical" evidence="8">
    <location>
        <begin position="303"/>
        <end position="326"/>
    </location>
</feature>
<feature type="transmembrane region" description="Helical" evidence="8">
    <location>
        <begin position="55"/>
        <end position="74"/>
    </location>
</feature>
<feature type="transmembrane region" description="Helical" evidence="8">
    <location>
        <begin position="272"/>
        <end position="291"/>
    </location>
</feature>
<evidence type="ECO:0000256" key="8">
    <source>
        <dbReference type="SAM" id="Phobius"/>
    </source>
</evidence>
<keyword evidence="3" id="KW-0813">Transport</keyword>
<comment type="subcellular location">
    <subcellularLocation>
        <location evidence="1">Membrane</location>
        <topology evidence="1">Multi-pass membrane protein</topology>
    </subcellularLocation>
</comment>
<feature type="transmembrane region" description="Helical" evidence="8">
    <location>
        <begin position="441"/>
        <end position="459"/>
    </location>
</feature>
<keyword evidence="5 8" id="KW-1133">Transmembrane helix</keyword>
<feature type="transmembrane region" description="Helical" evidence="8">
    <location>
        <begin position="549"/>
        <end position="567"/>
    </location>
</feature>
<feature type="transmembrane region" description="Helical" evidence="8">
    <location>
        <begin position="411"/>
        <end position="429"/>
    </location>
</feature>
<evidence type="ECO:0000256" key="2">
    <source>
        <dbReference type="ARBA" id="ARBA00007520"/>
    </source>
</evidence>
<evidence type="ECO:0000259" key="9">
    <source>
        <dbReference type="PROSITE" id="PS50850"/>
    </source>
</evidence>
<dbReference type="GO" id="GO:0022857">
    <property type="term" value="F:transmembrane transporter activity"/>
    <property type="evidence" value="ECO:0007669"/>
    <property type="project" value="InterPro"/>
</dbReference>
<feature type="transmembrane region" description="Helical" evidence="8">
    <location>
        <begin position="384"/>
        <end position="404"/>
    </location>
</feature>
<name>A0A8H3EH11_9LECA</name>
<dbReference type="Pfam" id="PF07690">
    <property type="entry name" value="MFS_1"/>
    <property type="match status" value="1"/>
</dbReference>
<gene>
    <name evidence="10" type="ORF">HETSPECPRED_004879</name>
</gene>
<comment type="caution">
    <text evidence="10">The sequence shown here is derived from an EMBL/GenBank/DDBJ whole genome shotgun (WGS) entry which is preliminary data.</text>
</comment>
<evidence type="ECO:0000256" key="6">
    <source>
        <dbReference type="ARBA" id="ARBA00023136"/>
    </source>
</evidence>
<dbReference type="PANTHER" id="PTHR23501:SF12">
    <property type="entry name" value="MAJOR FACILITATOR SUPERFAMILY (MFS) PROFILE DOMAIN-CONTAINING PROTEIN-RELATED"/>
    <property type="match status" value="1"/>
</dbReference>
<dbReference type="InterPro" id="IPR036259">
    <property type="entry name" value="MFS_trans_sf"/>
</dbReference>
<evidence type="ECO:0000256" key="1">
    <source>
        <dbReference type="ARBA" id="ARBA00004141"/>
    </source>
</evidence>
<sequence length="581" mass="61653">MASSEKHTPGASVLLQPDSDKPSTKESTSNISDAATSEKSADAPEQQKSPRDVHGLAWILVVLSILSSTFLFALDNTIVADVQPAVVERFGSISKLPWLSVAFLVAAASTNLTWGKMYAQFDAKLLYLLNTFLFEAGSAICGAAPTMDALIIGRAICGLGGAGMYTGVLTLLSVTTTENERPTYIGFTGLTWGLGTVLGPIVGGALADSSATWRWAFCRKSATPLSSSDADKTPDLNLCVGGAFAPVWIFLLPRYDPRPGVALKRRFADIDYLGSLLIIGAFVSGIMAISFGGNVYAWDSGRIIGLFVCSGILFILFGIQQTLAILTTEERRIFPVQFVKSKIMLVLFAETSAASTACFIPIYFIPLLFQFVRSDSALEAGVRLLPYVVFLVVMCVANGGIMSATGYYMPWYLAGGIFTVIGSALMYTVDQYSSVARVYGYTILLAVGAGGIVQASFSVAQAKVEPRMIPIAIGFITTAQLGGVAIALAIANSVFLNESSHAIAALLPDVPASQIQAAISGAGSEFLRNLTADMREKVLHAIVRAMSKVYVMDIVAGVLVILLSLLMKPGEKLFMKGAVVG</sequence>
<dbReference type="PROSITE" id="PS50850">
    <property type="entry name" value="MFS"/>
    <property type="match status" value="1"/>
</dbReference>
<feature type="transmembrane region" description="Helical" evidence="8">
    <location>
        <begin position="347"/>
        <end position="372"/>
    </location>
</feature>
<feature type="transmembrane region" description="Helical" evidence="8">
    <location>
        <begin position="471"/>
        <end position="491"/>
    </location>
</feature>
<keyword evidence="6 8" id="KW-0472">Membrane</keyword>
<proteinExistence type="inferred from homology"/>
<feature type="region of interest" description="Disordered" evidence="7">
    <location>
        <begin position="1"/>
        <end position="48"/>
    </location>
</feature>
<dbReference type="Gene3D" id="1.20.1250.20">
    <property type="entry name" value="MFS general substrate transporter like domains"/>
    <property type="match status" value="1"/>
</dbReference>
<feature type="domain" description="Major facilitator superfamily (MFS) profile" evidence="9">
    <location>
        <begin position="61"/>
        <end position="572"/>
    </location>
</feature>
<evidence type="ECO:0000256" key="7">
    <source>
        <dbReference type="SAM" id="MobiDB-lite"/>
    </source>
</evidence>
<evidence type="ECO:0000256" key="4">
    <source>
        <dbReference type="ARBA" id="ARBA00022692"/>
    </source>
</evidence>
<keyword evidence="11" id="KW-1185">Reference proteome</keyword>
<protein>
    <recommendedName>
        <fullName evidence="9">Major facilitator superfamily (MFS) profile domain-containing protein</fullName>
    </recommendedName>
</protein>
<evidence type="ECO:0000256" key="5">
    <source>
        <dbReference type="ARBA" id="ARBA00022989"/>
    </source>
</evidence>
<dbReference type="SUPFAM" id="SSF103473">
    <property type="entry name" value="MFS general substrate transporter"/>
    <property type="match status" value="2"/>
</dbReference>
<accession>A0A8H3EH11</accession>
<feature type="transmembrane region" description="Helical" evidence="8">
    <location>
        <begin position="184"/>
        <end position="207"/>
    </location>
</feature>
<organism evidence="10 11">
    <name type="scientific">Heterodermia speciosa</name>
    <dbReference type="NCBI Taxonomy" id="116794"/>
    <lineage>
        <taxon>Eukaryota</taxon>
        <taxon>Fungi</taxon>
        <taxon>Dikarya</taxon>
        <taxon>Ascomycota</taxon>
        <taxon>Pezizomycotina</taxon>
        <taxon>Lecanoromycetes</taxon>
        <taxon>OSLEUM clade</taxon>
        <taxon>Lecanoromycetidae</taxon>
        <taxon>Caliciales</taxon>
        <taxon>Physciaceae</taxon>
        <taxon>Heterodermia</taxon>
    </lineage>
</organism>
<feature type="transmembrane region" description="Helical" evidence="8">
    <location>
        <begin position="151"/>
        <end position="172"/>
    </location>
</feature>
<feature type="transmembrane region" description="Helical" evidence="8">
    <location>
        <begin position="126"/>
        <end position="145"/>
    </location>
</feature>
<comment type="similarity">
    <text evidence="2">Belongs to the major facilitator superfamily. TCR/Tet family.</text>
</comment>
<dbReference type="OrthoDB" id="10021397at2759"/>
<dbReference type="GO" id="GO:0005886">
    <property type="term" value="C:plasma membrane"/>
    <property type="evidence" value="ECO:0007669"/>
    <property type="project" value="TreeGrafter"/>
</dbReference>
<dbReference type="Proteomes" id="UP000664521">
    <property type="component" value="Unassembled WGS sequence"/>
</dbReference>
<dbReference type="PANTHER" id="PTHR23501">
    <property type="entry name" value="MAJOR FACILITATOR SUPERFAMILY"/>
    <property type="match status" value="1"/>
</dbReference>
<keyword evidence="4 8" id="KW-0812">Transmembrane</keyword>
<evidence type="ECO:0000313" key="10">
    <source>
        <dbReference type="EMBL" id="CAF9905118.1"/>
    </source>
</evidence>